<sequence length="200" mass="20444">MQHTHLALPAAALAALLALAGCTTPATPPAAPAASTQASDGTGNGVLASLGLTGLSGPQIVEKLDHDPATRPLRMKASVRPDRVILGDGTAETSVPLAGAQEFYLSIAPFVNQTHDCYFHSLATCQGELPRAAVHVTITDSHGAALVDTDATTYANGFVGFWLPRDISGTVTITTDGKTGSVPFATGPQDATCLTTLRVA</sequence>
<protein>
    <recommendedName>
        <fullName evidence="4">CueP family metal-binding protein</fullName>
    </recommendedName>
</protein>
<dbReference type="Gene3D" id="2.60.40.3700">
    <property type="match status" value="1"/>
</dbReference>
<dbReference type="AlphaFoldDB" id="A0A4Q2EG95"/>
<dbReference type="NCBIfam" id="NF038094">
    <property type="entry name" value="CueP_fam"/>
    <property type="match status" value="1"/>
</dbReference>
<dbReference type="Proteomes" id="UP000290624">
    <property type="component" value="Unassembled WGS sequence"/>
</dbReference>
<dbReference type="EMBL" id="PPCV01000003">
    <property type="protein sequence ID" value="RXW32580.1"/>
    <property type="molecule type" value="Genomic_DNA"/>
</dbReference>
<feature type="chain" id="PRO_5039124666" description="CueP family metal-binding protein" evidence="1">
    <location>
        <begin position="21"/>
        <end position="200"/>
    </location>
</feature>
<accession>A0A4Q2EG95</accession>
<dbReference type="RefSeq" id="WP_129458190.1">
    <property type="nucleotide sequence ID" value="NZ_PPCV01000003.1"/>
</dbReference>
<evidence type="ECO:0000256" key="1">
    <source>
        <dbReference type="SAM" id="SignalP"/>
    </source>
</evidence>
<organism evidence="2 3">
    <name type="scientific">Propioniciclava flava</name>
    <dbReference type="NCBI Taxonomy" id="2072026"/>
    <lineage>
        <taxon>Bacteria</taxon>
        <taxon>Bacillati</taxon>
        <taxon>Actinomycetota</taxon>
        <taxon>Actinomycetes</taxon>
        <taxon>Propionibacteriales</taxon>
        <taxon>Propionibacteriaceae</taxon>
        <taxon>Propioniciclava</taxon>
    </lineage>
</organism>
<gene>
    <name evidence="2" type="ORF">C1706_05300</name>
</gene>
<evidence type="ECO:0000313" key="2">
    <source>
        <dbReference type="EMBL" id="RXW32580.1"/>
    </source>
</evidence>
<name>A0A4Q2EG95_9ACTN</name>
<feature type="signal peptide" evidence="1">
    <location>
        <begin position="1"/>
        <end position="20"/>
    </location>
</feature>
<dbReference type="InterPro" id="IPR047808">
    <property type="entry name" value="CueP-like"/>
</dbReference>
<proteinExistence type="predicted"/>
<evidence type="ECO:0008006" key="4">
    <source>
        <dbReference type="Google" id="ProtNLM"/>
    </source>
</evidence>
<keyword evidence="1" id="KW-0732">Signal</keyword>
<dbReference type="OrthoDB" id="73040at2"/>
<dbReference type="Pfam" id="PF21172">
    <property type="entry name" value="CueP"/>
    <property type="match status" value="1"/>
</dbReference>
<comment type="caution">
    <text evidence="2">The sequence shown here is derived from an EMBL/GenBank/DDBJ whole genome shotgun (WGS) entry which is preliminary data.</text>
</comment>
<reference evidence="2 3" key="1">
    <citation type="submission" date="2018-01" db="EMBL/GenBank/DDBJ databases">
        <title>Lactibacter flavus gen. nov., sp. nov., a novel bacterium of the family Propionibacteriaceae isolated from raw milk and dairy products.</title>
        <authorList>
            <person name="Wenning M."/>
            <person name="Breitenwieser F."/>
            <person name="Huptas C."/>
            <person name="von Neubeck M."/>
            <person name="Busse H.-J."/>
            <person name="Scherer S."/>
        </authorList>
    </citation>
    <scope>NUCLEOTIDE SEQUENCE [LARGE SCALE GENOMIC DNA]</scope>
    <source>
        <strain evidence="2 3">VG341</strain>
    </source>
</reference>
<evidence type="ECO:0000313" key="3">
    <source>
        <dbReference type="Proteomes" id="UP000290624"/>
    </source>
</evidence>
<keyword evidence="3" id="KW-1185">Reference proteome</keyword>